<accession>A0A316W2F3</accession>
<feature type="signal peptide" evidence="2">
    <location>
        <begin position="1"/>
        <end position="25"/>
    </location>
</feature>
<evidence type="ECO:0000313" key="3">
    <source>
        <dbReference type="EMBL" id="PWN43268.1"/>
    </source>
</evidence>
<reference evidence="3 4" key="1">
    <citation type="journal article" date="2018" name="Mol. Biol. Evol.">
        <title>Broad Genomic Sampling Reveals a Smut Pathogenic Ancestry of the Fungal Clade Ustilaginomycotina.</title>
        <authorList>
            <person name="Kijpornyongpan T."/>
            <person name="Mondo S.J."/>
            <person name="Barry K."/>
            <person name="Sandor L."/>
            <person name="Lee J."/>
            <person name="Lipzen A."/>
            <person name="Pangilinan J."/>
            <person name="LaButti K."/>
            <person name="Hainaut M."/>
            <person name="Henrissat B."/>
            <person name="Grigoriev I.V."/>
            <person name="Spatafora J.W."/>
            <person name="Aime M.C."/>
        </authorList>
    </citation>
    <scope>NUCLEOTIDE SEQUENCE [LARGE SCALE GENOMIC DNA]</scope>
    <source>
        <strain evidence="3 4">MCA 4658</strain>
    </source>
</reference>
<dbReference type="GeneID" id="37039627"/>
<feature type="compositionally biased region" description="Low complexity" evidence="1">
    <location>
        <begin position="262"/>
        <end position="276"/>
    </location>
</feature>
<proteinExistence type="predicted"/>
<feature type="region of interest" description="Disordered" evidence="1">
    <location>
        <begin position="240"/>
        <end position="283"/>
    </location>
</feature>
<feature type="compositionally biased region" description="Basic residues" evidence="1">
    <location>
        <begin position="121"/>
        <end position="130"/>
    </location>
</feature>
<protein>
    <submittedName>
        <fullName evidence="3">Uncharacterized protein</fullName>
    </submittedName>
</protein>
<evidence type="ECO:0000256" key="2">
    <source>
        <dbReference type="SAM" id="SignalP"/>
    </source>
</evidence>
<keyword evidence="4" id="KW-1185">Reference proteome</keyword>
<feature type="compositionally biased region" description="Low complexity" evidence="1">
    <location>
        <begin position="145"/>
        <end position="162"/>
    </location>
</feature>
<dbReference type="Proteomes" id="UP000245783">
    <property type="component" value="Unassembled WGS sequence"/>
</dbReference>
<feature type="region of interest" description="Disordered" evidence="1">
    <location>
        <begin position="65"/>
        <end position="86"/>
    </location>
</feature>
<name>A0A316W2F3_9BASI</name>
<gene>
    <name evidence="3" type="ORF">IE81DRAFT_93638</name>
</gene>
<dbReference type="RefSeq" id="XP_025370428.1">
    <property type="nucleotide sequence ID" value="XM_025517757.1"/>
</dbReference>
<dbReference type="AlphaFoldDB" id="A0A316W2F3"/>
<feature type="compositionally biased region" description="Polar residues" evidence="1">
    <location>
        <begin position="65"/>
        <end position="74"/>
    </location>
</feature>
<feature type="chain" id="PRO_5016374764" evidence="2">
    <location>
        <begin position="26"/>
        <end position="397"/>
    </location>
</feature>
<dbReference type="EMBL" id="KZ819371">
    <property type="protein sequence ID" value="PWN43268.1"/>
    <property type="molecule type" value="Genomic_DNA"/>
</dbReference>
<sequence length="397" mass="42094">MKLTAASAPAVAAALALAASQPINGQPAVHDSVFVTSADVSSSAVAGVDKPRSTVTLTVTAEATKPTSTGSIQAANKAKQEANSTTTVTASVMVIAPSSTASEEPAKTNKPADFAAGSRRSTAKSKRHTLNRADGASGMVRVRRSASASSSSSSAQQSLADTSSLIKDVRPSARASAGVLRRVWLALRAADEAQDVAAPENHGHTSEHVHSYDYEREHERHGGHRYGYETPYTTVTTTRTRTHTYWQQAKPTSRPAAAKMQPPANDAAPEADSPDAPADDDSTAEDLRKRLVTVHSHVDNVASSDTQAEVDADADDGAFVSDADTEDGLHINFLSANDQDNDLQNEEFVTRADESEEDDCDADADDFDELEGQDRVFRRAESSQAQLPITAMPPLRL</sequence>
<evidence type="ECO:0000313" key="4">
    <source>
        <dbReference type="Proteomes" id="UP000245783"/>
    </source>
</evidence>
<keyword evidence="2" id="KW-0732">Signal</keyword>
<dbReference type="InParanoid" id="A0A316W2F3"/>
<evidence type="ECO:0000256" key="1">
    <source>
        <dbReference type="SAM" id="MobiDB-lite"/>
    </source>
</evidence>
<organism evidence="3 4">
    <name type="scientific">Ceraceosorus guamensis</name>
    <dbReference type="NCBI Taxonomy" id="1522189"/>
    <lineage>
        <taxon>Eukaryota</taxon>
        <taxon>Fungi</taxon>
        <taxon>Dikarya</taxon>
        <taxon>Basidiomycota</taxon>
        <taxon>Ustilaginomycotina</taxon>
        <taxon>Exobasidiomycetes</taxon>
        <taxon>Ceraceosorales</taxon>
        <taxon>Ceraceosoraceae</taxon>
        <taxon>Ceraceosorus</taxon>
    </lineage>
</organism>
<feature type="region of interest" description="Disordered" evidence="1">
    <location>
        <begin position="99"/>
        <end position="162"/>
    </location>
</feature>